<gene>
    <name evidence="3" type="ORF">AZI85_12755</name>
    <name evidence="4" type="ORF">AZI87_13915</name>
</gene>
<dbReference type="InterPro" id="IPR043605">
    <property type="entry name" value="DUF883_C"/>
</dbReference>
<dbReference type="OrthoDB" id="5295834at2"/>
<feature type="transmembrane region" description="Helical" evidence="1">
    <location>
        <begin position="57"/>
        <end position="76"/>
    </location>
</feature>
<dbReference type="Proteomes" id="UP000075391">
    <property type="component" value="Unassembled WGS sequence"/>
</dbReference>
<name>A0A150WBK0_BDEBC</name>
<comment type="caution">
    <text evidence="3">The sequence shown here is derived from an EMBL/GenBank/DDBJ whole genome shotgun (WGS) entry which is preliminary data.</text>
</comment>
<dbReference type="EMBL" id="LUKF01000020">
    <property type="protein sequence ID" value="KYG60339.1"/>
    <property type="molecule type" value="Genomic_DNA"/>
</dbReference>
<keyword evidence="1" id="KW-1133">Transmembrane helix</keyword>
<dbReference type="AlphaFoldDB" id="A0A150WBK0"/>
<proteinExistence type="predicted"/>
<keyword evidence="1" id="KW-0472">Membrane</keyword>
<evidence type="ECO:0000313" key="3">
    <source>
        <dbReference type="EMBL" id="KYG60339.1"/>
    </source>
</evidence>
<protein>
    <recommendedName>
        <fullName evidence="2">DUF883 domain-containing protein</fullName>
    </recommendedName>
</protein>
<evidence type="ECO:0000313" key="4">
    <source>
        <dbReference type="EMBL" id="KYG64324.1"/>
    </source>
</evidence>
<dbReference type="RefSeq" id="WP_063208374.1">
    <property type="nucleotide sequence ID" value="NZ_CP168967.1"/>
</dbReference>
<sequence length="79" mass="8829">METTPNDFRSNLGNIKENVKQGVKQELDKSGWTDTYNMAQDRAREAMDASEEFVKAHPFYTVLGAAAVGLVAGLLIRRR</sequence>
<evidence type="ECO:0000259" key="2">
    <source>
        <dbReference type="Pfam" id="PF19029"/>
    </source>
</evidence>
<reference evidence="5 6" key="1">
    <citation type="submission" date="2016-03" db="EMBL/GenBank/DDBJ databases">
        <authorList>
            <person name="Ploux O."/>
        </authorList>
    </citation>
    <scope>NUCLEOTIDE SEQUENCE [LARGE SCALE GENOMIC DNA]</scope>
    <source>
        <strain evidence="3 5">BER2</strain>
        <strain evidence="4 6">EC13</strain>
    </source>
</reference>
<evidence type="ECO:0000313" key="6">
    <source>
        <dbReference type="Proteomes" id="UP000075799"/>
    </source>
</evidence>
<keyword evidence="1" id="KW-0812">Transmembrane</keyword>
<dbReference type="EMBL" id="LUKD01000006">
    <property type="protein sequence ID" value="KYG64324.1"/>
    <property type="molecule type" value="Genomic_DNA"/>
</dbReference>
<evidence type="ECO:0000256" key="1">
    <source>
        <dbReference type="SAM" id="Phobius"/>
    </source>
</evidence>
<dbReference type="Pfam" id="PF19029">
    <property type="entry name" value="DUF883_C"/>
    <property type="match status" value="1"/>
</dbReference>
<organism evidence="3 5">
    <name type="scientific">Bdellovibrio bacteriovorus</name>
    <dbReference type="NCBI Taxonomy" id="959"/>
    <lineage>
        <taxon>Bacteria</taxon>
        <taxon>Pseudomonadati</taxon>
        <taxon>Bdellovibrionota</taxon>
        <taxon>Bdellovibrionia</taxon>
        <taxon>Bdellovibrionales</taxon>
        <taxon>Pseudobdellovibrionaceae</taxon>
        <taxon>Bdellovibrio</taxon>
    </lineage>
</organism>
<evidence type="ECO:0000313" key="5">
    <source>
        <dbReference type="Proteomes" id="UP000075391"/>
    </source>
</evidence>
<dbReference type="Proteomes" id="UP000075799">
    <property type="component" value="Unassembled WGS sequence"/>
</dbReference>
<accession>A0A150WBK0</accession>
<feature type="domain" description="DUF883" evidence="2">
    <location>
        <begin position="51"/>
        <end position="79"/>
    </location>
</feature>